<name>A0A511FHW2_9CELL</name>
<reference evidence="3 5" key="1">
    <citation type="submission" date="2019-07" db="EMBL/GenBank/DDBJ databases">
        <title>Whole genome shotgun sequence of Cellulomonas hominis NBRC 16055.</title>
        <authorList>
            <person name="Hosoyama A."/>
            <person name="Uohara A."/>
            <person name="Ohji S."/>
            <person name="Ichikawa N."/>
        </authorList>
    </citation>
    <scope>NUCLEOTIDE SEQUENCE [LARGE SCALE GENOMIC DNA]</scope>
    <source>
        <strain evidence="3 5">NBRC 16055</strain>
    </source>
</reference>
<keyword evidence="5" id="KW-1185">Reference proteome</keyword>
<keyword evidence="2" id="KW-0732">Signal</keyword>
<proteinExistence type="predicted"/>
<dbReference type="OrthoDB" id="3555448at2"/>
<sequence>MTRTSLTAVALLAATALLAGCSSAPEPSDPPAGVGTVVVPTSPVGGQSPDPSSSPSPEPTPTYEPAAAPGDDYSLSHPGQTLPDAPYSAGGAGLYTGEQWPAAGVDAEAWRPVVESFVAAVSAPEPDAATWLQGVRPYVTDRLLDRLAQDGVRTEVSAWGSPELQAVSSMNEDHGVAIVETVSPNPSWSQAISLWFFADGTWRVDTFGLPWQ</sequence>
<dbReference type="Proteomes" id="UP000564629">
    <property type="component" value="Unassembled WGS sequence"/>
</dbReference>
<feature type="region of interest" description="Disordered" evidence="1">
    <location>
        <begin position="21"/>
        <end position="85"/>
    </location>
</feature>
<dbReference type="EMBL" id="JACHDN010000001">
    <property type="protein sequence ID" value="MBB5474799.1"/>
    <property type="molecule type" value="Genomic_DNA"/>
</dbReference>
<feature type="signal peptide" evidence="2">
    <location>
        <begin position="1"/>
        <end position="19"/>
    </location>
</feature>
<feature type="compositionally biased region" description="Low complexity" evidence="1">
    <location>
        <begin position="31"/>
        <end position="51"/>
    </location>
</feature>
<dbReference type="RefSeq" id="WP_146840799.1">
    <property type="nucleotide sequence ID" value="NZ_BJVQ01000112.1"/>
</dbReference>
<comment type="caution">
    <text evidence="3">The sequence shown here is derived from an EMBL/GenBank/DDBJ whole genome shotgun (WGS) entry which is preliminary data.</text>
</comment>
<feature type="chain" id="PRO_5038307473" description="Lipoprotein" evidence="2">
    <location>
        <begin position="20"/>
        <end position="212"/>
    </location>
</feature>
<evidence type="ECO:0000256" key="1">
    <source>
        <dbReference type="SAM" id="MobiDB-lite"/>
    </source>
</evidence>
<dbReference type="Proteomes" id="UP000321723">
    <property type="component" value="Unassembled WGS sequence"/>
</dbReference>
<evidence type="ECO:0000313" key="4">
    <source>
        <dbReference type="EMBL" id="MBB5474799.1"/>
    </source>
</evidence>
<organism evidence="3 5">
    <name type="scientific">Cellulomonas hominis</name>
    <dbReference type="NCBI Taxonomy" id="156981"/>
    <lineage>
        <taxon>Bacteria</taxon>
        <taxon>Bacillati</taxon>
        <taxon>Actinomycetota</taxon>
        <taxon>Actinomycetes</taxon>
        <taxon>Micrococcales</taxon>
        <taxon>Cellulomonadaceae</taxon>
        <taxon>Cellulomonas</taxon>
    </lineage>
</organism>
<evidence type="ECO:0008006" key="7">
    <source>
        <dbReference type="Google" id="ProtNLM"/>
    </source>
</evidence>
<accession>A0A511FHW2</accession>
<feature type="compositionally biased region" description="Pro residues" evidence="1">
    <location>
        <begin position="52"/>
        <end position="62"/>
    </location>
</feature>
<reference evidence="4 6" key="2">
    <citation type="submission" date="2020-08" db="EMBL/GenBank/DDBJ databases">
        <title>Sequencing the genomes of 1000 actinobacteria strains.</title>
        <authorList>
            <person name="Klenk H.-P."/>
        </authorList>
    </citation>
    <scope>NUCLEOTIDE SEQUENCE [LARGE SCALE GENOMIC DNA]</scope>
    <source>
        <strain evidence="4 6">DSM 9581</strain>
    </source>
</reference>
<evidence type="ECO:0000313" key="5">
    <source>
        <dbReference type="Proteomes" id="UP000321723"/>
    </source>
</evidence>
<evidence type="ECO:0000256" key="2">
    <source>
        <dbReference type="SAM" id="SignalP"/>
    </source>
</evidence>
<dbReference type="EMBL" id="BJVQ01000112">
    <property type="protein sequence ID" value="GEL48803.1"/>
    <property type="molecule type" value="Genomic_DNA"/>
</dbReference>
<protein>
    <recommendedName>
        <fullName evidence="7">Lipoprotein</fullName>
    </recommendedName>
</protein>
<dbReference type="PROSITE" id="PS51257">
    <property type="entry name" value="PROKAR_LIPOPROTEIN"/>
    <property type="match status" value="1"/>
</dbReference>
<evidence type="ECO:0000313" key="6">
    <source>
        <dbReference type="Proteomes" id="UP000564629"/>
    </source>
</evidence>
<evidence type="ECO:0000313" key="3">
    <source>
        <dbReference type="EMBL" id="GEL48803.1"/>
    </source>
</evidence>
<dbReference type="AlphaFoldDB" id="A0A511FHW2"/>
<gene>
    <name evidence="3" type="ORF">CHO01_39190</name>
    <name evidence="4" type="ORF">HNR08_003535</name>
</gene>